<dbReference type="InterPro" id="IPR010865">
    <property type="entry name" value="DUF1499"/>
</dbReference>
<feature type="transmembrane region" description="Helical" evidence="1">
    <location>
        <begin position="6"/>
        <end position="24"/>
    </location>
</feature>
<dbReference type="RefSeq" id="WP_235000551.1">
    <property type="nucleotide sequence ID" value="NZ_FWFT01000001.1"/>
</dbReference>
<evidence type="ECO:0000313" key="2">
    <source>
        <dbReference type="EMBL" id="SLN18658.1"/>
    </source>
</evidence>
<dbReference type="AlphaFoldDB" id="A0A1Y5RJA0"/>
<keyword evidence="3" id="KW-1185">Reference proteome</keyword>
<accession>A0A1Y5RJA0</accession>
<evidence type="ECO:0008006" key="4">
    <source>
        <dbReference type="Google" id="ProtNLM"/>
    </source>
</evidence>
<keyword evidence="1" id="KW-0812">Transmembrane</keyword>
<keyword evidence="1" id="KW-0472">Membrane</keyword>
<gene>
    <name evidence="2" type="ORF">PSJ8397_00616</name>
</gene>
<protein>
    <recommendedName>
        <fullName evidence="4">DUF1499 domain-containing protein</fullName>
    </recommendedName>
</protein>
<name>A0A1Y5RJA0_9RHOB</name>
<dbReference type="Proteomes" id="UP000193623">
    <property type="component" value="Unassembled WGS sequence"/>
</dbReference>
<sequence length="158" mass="17129">MIYIAYALIGLLGAILVALIYVRVAPTKPSHWHEVEVPLMAPGAYPSAGGHLIQRVVQGDGVQMMAQLDQIICATARTSVVAGTVEDNKTTYMTRTKICGFPDFTTVRLMTVPDSDDCMLQVYGRLRFGQSDLGVNRKRIDGWMAQLDAMGGAATPTP</sequence>
<evidence type="ECO:0000256" key="1">
    <source>
        <dbReference type="SAM" id="Phobius"/>
    </source>
</evidence>
<dbReference type="EMBL" id="FWFT01000001">
    <property type="protein sequence ID" value="SLN18658.1"/>
    <property type="molecule type" value="Genomic_DNA"/>
</dbReference>
<dbReference type="Pfam" id="PF07386">
    <property type="entry name" value="DUF1499"/>
    <property type="match status" value="1"/>
</dbReference>
<proteinExistence type="predicted"/>
<keyword evidence="1" id="KW-1133">Transmembrane helix</keyword>
<reference evidence="2 3" key="1">
    <citation type="submission" date="2017-03" db="EMBL/GenBank/DDBJ databases">
        <authorList>
            <person name="Afonso C.L."/>
            <person name="Miller P.J."/>
            <person name="Scott M.A."/>
            <person name="Spackman E."/>
            <person name="Goraichik I."/>
            <person name="Dimitrov K.M."/>
            <person name="Suarez D.L."/>
            <person name="Swayne D.E."/>
        </authorList>
    </citation>
    <scope>NUCLEOTIDE SEQUENCE [LARGE SCALE GENOMIC DNA]</scope>
    <source>
        <strain evidence="2 3">CECT 8397</strain>
    </source>
</reference>
<evidence type="ECO:0000313" key="3">
    <source>
        <dbReference type="Proteomes" id="UP000193623"/>
    </source>
</evidence>
<organism evidence="2 3">
    <name type="scientific">Pseudooctadecabacter jejudonensis</name>
    <dbReference type="NCBI Taxonomy" id="1391910"/>
    <lineage>
        <taxon>Bacteria</taxon>
        <taxon>Pseudomonadati</taxon>
        <taxon>Pseudomonadota</taxon>
        <taxon>Alphaproteobacteria</taxon>
        <taxon>Rhodobacterales</taxon>
        <taxon>Paracoccaceae</taxon>
        <taxon>Pseudooctadecabacter</taxon>
    </lineage>
</organism>